<dbReference type="GO" id="GO:0006397">
    <property type="term" value="P:mRNA processing"/>
    <property type="evidence" value="ECO:0007669"/>
    <property type="project" value="InterPro"/>
</dbReference>
<dbReference type="PROSITE" id="PS50011">
    <property type="entry name" value="PROTEIN_KINASE_DOM"/>
    <property type="match status" value="1"/>
</dbReference>
<keyword evidence="10" id="KW-1133">Transmembrane helix</keyword>
<feature type="domain" description="KEN" evidence="13">
    <location>
        <begin position="763"/>
        <end position="837"/>
    </location>
</feature>
<dbReference type="FunFam" id="1.10.510.10:FF:000463">
    <property type="entry name" value="Serine/threonine-protein kinase/endoribonuclease IRE1a"/>
    <property type="match status" value="1"/>
</dbReference>
<dbReference type="PANTHER" id="PTHR13954:SF6">
    <property type="entry name" value="NON-SPECIFIC SERINE_THREONINE PROTEIN KINASE"/>
    <property type="match status" value="1"/>
</dbReference>
<dbReference type="Pfam" id="PF00069">
    <property type="entry name" value="Pkinase"/>
    <property type="match status" value="1"/>
</dbReference>
<dbReference type="InterPro" id="IPR045133">
    <property type="entry name" value="IRE1/2-like"/>
</dbReference>
<evidence type="ECO:0000256" key="10">
    <source>
        <dbReference type="ARBA" id="ARBA00022989"/>
    </source>
</evidence>
<keyword evidence="6" id="KW-0732">Signal</keyword>
<dbReference type="Proteomes" id="UP000321947">
    <property type="component" value="Unassembled WGS sequence"/>
</dbReference>
<evidence type="ECO:0000259" key="12">
    <source>
        <dbReference type="PROSITE" id="PS50011"/>
    </source>
</evidence>
<evidence type="ECO:0000256" key="6">
    <source>
        <dbReference type="ARBA" id="ARBA00022729"/>
    </source>
</evidence>
<dbReference type="InterPro" id="IPR011009">
    <property type="entry name" value="Kinase-like_dom_sf"/>
</dbReference>
<sequence>MLILVSYSLEFSVLNPYGVNSEGVTRIGGRSLLSLPLKGKSSTALIAALDGTIHLVDSNSMKIIWSFSSGPPIYSSYQANINHEHNQENASGVGSSFFFDCGDDWELYIHTEHGKMKLPSTIDEVVRNTPYIFEDGAVMTGSRKTTVFEVDLVTGELIRNHMSKFLSSELSNEEPGSYKSKQNMDIKDLMQSSMMNPVEPRLYITRTDYSLKSSFSNSEEASWSLNVAEIGATLLCPDVENPIEGIPWTLQNNNSFGIDFAMPLSCQSKALVFRDRSHFLSGPSGYKRLPSEAHNSNNISLVSASGSFLPSQLTVGKHINTGSEKFMLPGPVNNTSYRVVPLPSMKINESNIIQEQKMGTLPGAFGLFFVFLLTMLVGLMKYGRTLAVKVKQSFLKEQSSLGTSNSRVISSKKNKPRKSKKSGSSGKREVSISSEIEDMLLQREDNLNNGFHDNNLTNIAGSGRRVGKLWVTNKEIATGSNGTIILEGIYEGRPVAVKRLVKTHHDIGSKEVQNLIVSDRHPNIVRWYGMDSDQDFVYLSLERCTCSLYDLIKIYSDLPMNSMLGLDQDTGRMDEYNIHLESIKVAMPNLKLWNENGRPSSVLLKLMRDIVAGLEHLHELGIIHRDLKPQNVLIVKQQSICSKLSDMGISKRLPANVSSLGHRATGCGSSGWQAPEQLLHGRQTRAIDLFSLGCVLFFCVTGGRHPFGDSLERDVNIVNNKMNLLLVDNIPEVVDLISQLLNPNPGLRPKASEVLQHPLFWSPEMRLSFLRDTSDRIELEDRETDLLKALESTAQIALGLKWNEKLEPIFIANIGRSLLDRFRWDLMTTLLEGFQNS</sequence>
<proteinExistence type="predicted"/>
<name>A0A5D3CM22_CUCMM</name>
<dbReference type="PANTHER" id="PTHR13954">
    <property type="entry name" value="IRE1-RELATED"/>
    <property type="match status" value="1"/>
</dbReference>
<comment type="caution">
    <text evidence="14">The sequence shown here is derived from an EMBL/GenBank/DDBJ whole genome shotgun (WGS) entry which is preliminary data.</text>
</comment>
<dbReference type="Gene3D" id="1.20.1440.180">
    <property type="entry name" value="KEN domain"/>
    <property type="match status" value="1"/>
</dbReference>
<feature type="compositionally biased region" description="Basic residues" evidence="11">
    <location>
        <begin position="410"/>
        <end position="421"/>
    </location>
</feature>
<feature type="domain" description="Protein kinase" evidence="12">
    <location>
        <begin position="470"/>
        <end position="760"/>
    </location>
</feature>
<keyword evidence="7" id="KW-0547">Nucleotide-binding</keyword>
<dbReference type="EMBL" id="SSTD01010113">
    <property type="protein sequence ID" value="TYK12480.1"/>
    <property type="molecule type" value="Genomic_DNA"/>
</dbReference>
<dbReference type="EC" id="2.7.11.1" evidence="2"/>
<dbReference type="InterPro" id="IPR038357">
    <property type="entry name" value="KEN_sf"/>
</dbReference>
<keyword evidence="8 14" id="KW-0418">Kinase</keyword>
<gene>
    <name evidence="14" type="ORF">E5676_scaffold255G00570</name>
</gene>
<dbReference type="AlphaFoldDB" id="A0A5D3CM22"/>
<dbReference type="Gene3D" id="3.30.200.20">
    <property type="entry name" value="Phosphorylase Kinase, domain 1"/>
    <property type="match status" value="1"/>
</dbReference>
<evidence type="ECO:0000256" key="9">
    <source>
        <dbReference type="ARBA" id="ARBA00022840"/>
    </source>
</evidence>
<dbReference type="SUPFAM" id="SSF50998">
    <property type="entry name" value="Quinoprotein alcohol dehydrogenase-like"/>
    <property type="match status" value="1"/>
</dbReference>
<evidence type="ECO:0000313" key="15">
    <source>
        <dbReference type="Proteomes" id="UP000321947"/>
    </source>
</evidence>
<protein>
    <recommendedName>
        <fullName evidence="2">non-specific serine/threonine protein kinase</fullName>
        <ecNumber evidence="2">2.7.11.1</ecNumber>
    </recommendedName>
</protein>
<evidence type="ECO:0000256" key="7">
    <source>
        <dbReference type="ARBA" id="ARBA00022741"/>
    </source>
</evidence>
<organism evidence="14 15">
    <name type="scientific">Cucumis melo var. makuwa</name>
    <name type="common">Oriental melon</name>
    <dbReference type="NCBI Taxonomy" id="1194695"/>
    <lineage>
        <taxon>Eukaryota</taxon>
        <taxon>Viridiplantae</taxon>
        <taxon>Streptophyta</taxon>
        <taxon>Embryophyta</taxon>
        <taxon>Tracheophyta</taxon>
        <taxon>Spermatophyta</taxon>
        <taxon>Magnoliopsida</taxon>
        <taxon>eudicotyledons</taxon>
        <taxon>Gunneridae</taxon>
        <taxon>Pentapetalae</taxon>
        <taxon>rosids</taxon>
        <taxon>fabids</taxon>
        <taxon>Cucurbitales</taxon>
        <taxon>Cucurbitaceae</taxon>
        <taxon>Benincaseae</taxon>
        <taxon>Cucumis</taxon>
    </lineage>
</organism>
<dbReference type="GO" id="GO:1990604">
    <property type="term" value="C:IRE1-TRAF2-ASK1 complex"/>
    <property type="evidence" value="ECO:0007669"/>
    <property type="project" value="TreeGrafter"/>
</dbReference>
<keyword evidence="10" id="KW-0472">Membrane</keyword>
<dbReference type="InterPro" id="IPR000719">
    <property type="entry name" value="Prot_kinase_dom"/>
</dbReference>
<dbReference type="Gene3D" id="1.10.510.10">
    <property type="entry name" value="Transferase(Phosphotransferase) domain 1"/>
    <property type="match status" value="1"/>
</dbReference>
<evidence type="ECO:0000256" key="5">
    <source>
        <dbReference type="ARBA" id="ARBA00022692"/>
    </source>
</evidence>
<dbReference type="Pfam" id="PF06479">
    <property type="entry name" value="Ribonuc_2-5A"/>
    <property type="match status" value="1"/>
</dbReference>
<dbReference type="SMART" id="SM00220">
    <property type="entry name" value="S_TKc"/>
    <property type="match status" value="1"/>
</dbReference>
<dbReference type="PROSITE" id="PS51392">
    <property type="entry name" value="KEN"/>
    <property type="match status" value="1"/>
</dbReference>
<dbReference type="GO" id="GO:0051082">
    <property type="term" value="F:unfolded protein binding"/>
    <property type="evidence" value="ECO:0007669"/>
    <property type="project" value="TreeGrafter"/>
</dbReference>
<feature type="region of interest" description="Disordered" evidence="11">
    <location>
        <begin position="405"/>
        <end position="431"/>
    </location>
</feature>
<dbReference type="GO" id="GO:0004521">
    <property type="term" value="F:RNA endonuclease activity"/>
    <property type="evidence" value="ECO:0007669"/>
    <property type="project" value="InterPro"/>
</dbReference>
<evidence type="ECO:0000256" key="8">
    <source>
        <dbReference type="ARBA" id="ARBA00022777"/>
    </source>
</evidence>
<dbReference type="FunFam" id="3.30.200.20:FF:000077">
    <property type="entry name" value="Putative Serine/threonine-protein kinase/endoribonuclease IRE1"/>
    <property type="match status" value="1"/>
</dbReference>
<evidence type="ECO:0000259" key="13">
    <source>
        <dbReference type="PROSITE" id="PS51392"/>
    </source>
</evidence>
<evidence type="ECO:0000256" key="1">
    <source>
        <dbReference type="ARBA" id="ARBA00004167"/>
    </source>
</evidence>
<evidence type="ECO:0000256" key="3">
    <source>
        <dbReference type="ARBA" id="ARBA00022527"/>
    </source>
</evidence>
<evidence type="ECO:0000256" key="4">
    <source>
        <dbReference type="ARBA" id="ARBA00022679"/>
    </source>
</evidence>
<evidence type="ECO:0000256" key="11">
    <source>
        <dbReference type="SAM" id="MobiDB-lite"/>
    </source>
</evidence>
<dbReference type="GO" id="GO:0005524">
    <property type="term" value="F:ATP binding"/>
    <property type="evidence" value="ECO:0007669"/>
    <property type="project" value="UniProtKB-KW"/>
</dbReference>
<dbReference type="InterPro" id="IPR011047">
    <property type="entry name" value="Quinoprotein_ADH-like_sf"/>
</dbReference>
<keyword evidence="9" id="KW-0067">ATP-binding</keyword>
<dbReference type="PROSITE" id="PS00108">
    <property type="entry name" value="PROTEIN_KINASE_ST"/>
    <property type="match status" value="1"/>
</dbReference>
<reference evidence="14 15" key="1">
    <citation type="submission" date="2019-08" db="EMBL/GenBank/DDBJ databases">
        <title>Draft genome sequences of two oriental melons (Cucumis melo L. var makuwa).</title>
        <authorList>
            <person name="Kwon S.-Y."/>
        </authorList>
    </citation>
    <scope>NUCLEOTIDE SEQUENCE [LARGE SCALE GENOMIC DNA]</scope>
    <source>
        <strain evidence="15">cv. Chang Bougi</strain>
        <tissue evidence="14">Leaf</tissue>
    </source>
</reference>
<accession>A0A5D3CM22</accession>
<dbReference type="GO" id="GO:0004674">
    <property type="term" value="F:protein serine/threonine kinase activity"/>
    <property type="evidence" value="ECO:0007669"/>
    <property type="project" value="UniProtKB-KW"/>
</dbReference>
<keyword evidence="3" id="KW-0723">Serine/threonine-protein kinase</keyword>
<evidence type="ECO:0000313" key="14">
    <source>
        <dbReference type="EMBL" id="TYK12480.1"/>
    </source>
</evidence>
<dbReference type="GO" id="GO:0036498">
    <property type="term" value="P:IRE1-mediated unfolded protein response"/>
    <property type="evidence" value="ECO:0007669"/>
    <property type="project" value="TreeGrafter"/>
</dbReference>
<dbReference type="InterPro" id="IPR008271">
    <property type="entry name" value="Ser/Thr_kinase_AS"/>
</dbReference>
<dbReference type="SUPFAM" id="SSF56112">
    <property type="entry name" value="Protein kinase-like (PK-like)"/>
    <property type="match status" value="1"/>
</dbReference>
<keyword evidence="5" id="KW-0812">Transmembrane</keyword>
<evidence type="ECO:0000256" key="2">
    <source>
        <dbReference type="ARBA" id="ARBA00012513"/>
    </source>
</evidence>
<dbReference type="InterPro" id="IPR010513">
    <property type="entry name" value="KEN_dom"/>
</dbReference>
<comment type="subcellular location">
    <subcellularLocation>
        <location evidence="1">Membrane</location>
        <topology evidence="1">Single-pass membrane protein</topology>
    </subcellularLocation>
</comment>
<keyword evidence="4" id="KW-0808">Transferase</keyword>